<dbReference type="AlphaFoldDB" id="A0A1W2AFY2"/>
<dbReference type="Gene3D" id="3.40.630.30">
    <property type="match status" value="1"/>
</dbReference>
<dbReference type="PANTHER" id="PTHR43877">
    <property type="entry name" value="AMINOALKYLPHOSPHONATE N-ACETYLTRANSFERASE-RELATED-RELATED"/>
    <property type="match status" value="1"/>
</dbReference>
<evidence type="ECO:0000256" key="1">
    <source>
        <dbReference type="ARBA" id="ARBA00022679"/>
    </source>
</evidence>
<sequence length="168" mass="18721">MTTITADIRFAETTDADCLARVHAEAWREAYAGIVPYRALDAMIRRRHAGWWTRTLKAGAGILVCEYAGQVIGYATLGRNRTRALDVESEIYELYLEPSFQGIGFGGRLFKAAREILSRDGSEGLVVWALADNHRAMAFYHAMGGKDLAEGRETFDGQELAKIAFLWS</sequence>
<keyword evidence="4" id="KW-0689">Ribosomal protein</keyword>
<feature type="domain" description="N-acetyltransferase" evidence="3">
    <location>
        <begin position="6"/>
        <end position="168"/>
    </location>
</feature>
<keyword evidence="1" id="KW-0808">Transferase</keyword>
<reference evidence="4 5" key="1">
    <citation type="submission" date="2017-04" db="EMBL/GenBank/DDBJ databases">
        <authorList>
            <person name="Afonso C.L."/>
            <person name="Miller P.J."/>
            <person name="Scott M.A."/>
            <person name="Spackman E."/>
            <person name="Goraichik I."/>
            <person name="Dimitrov K.M."/>
            <person name="Suarez D.L."/>
            <person name="Swayne D.E."/>
        </authorList>
    </citation>
    <scope>NUCLEOTIDE SEQUENCE [LARGE SCALE GENOMIC DNA]</scope>
    <source>
        <strain evidence="4 5">CGMCC 1.10972</strain>
    </source>
</reference>
<dbReference type="OrthoDB" id="9799154at2"/>
<dbReference type="RefSeq" id="WP_084409279.1">
    <property type="nucleotide sequence ID" value="NZ_FWXR01000004.1"/>
</dbReference>
<dbReference type="STRING" id="937218.SAMN06297251_104151"/>
<keyword evidence="4" id="KW-0687">Ribonucleoprotein</keyword>
<evidence type="ECO:0000313" key="5">
    <source>
        <dbReference type="Proteomes" id="UP000192656"/>
    </source>
</evidence>
<dbReference type="InterPro" id="IPR000182">
    <property type="entry name" value="GNAT_dom"/>
</dbReference>
<keyword evidence="2" id="KW-0012">Acyltransferase</keyword>
<name>A0A1W2AFY2_9HYPH</name>
<dbReference type="InterPro" id="IPR016181">
    <property type="entry name" value="Acyl_CoA_acyltransferase"/>
</dbReference>
<evidence type="ECO:0000313" key="4">
    <source>
        <dbReference type="EMBL" id="SMC59523.1"/>
    </source>
</evidence>
<keyword evidence="5" id="KW-1185">Reference proteome</keyword>
<dbReference type="Proteomes" id="UP000192656">
    <property type="component" value="Unassembled WGS sequence"/>
</dbReference>
<dbReference type="GO" id="GO:0016747">
    <property type="term" value="F:acyltransferase activity, transferring groups other than amino-acyl groups"/>
    <property type="evidence" value="ECO:0007669"/>
    <property type="project" value="InterPro"/>
</dbReference>
<protein>
    <submittedName>
        <fullName evidence="4">Ribosomal protein S18 acetylase RimI</fullName>
    </submittedName>
</protein>
<dbReference type="InterPro" id="IPR050832">
    <property type="entry name" value="Bact_Acetyltransf"/>
</dbReference>
<dbReference type="SUPFAM" id="SSF55729">
    <property type="entry name" value="Acyl-CoA N-acyltransferases (Nat)"/>
    <property type="match status" value="1"/>
</dbReference>
<evidence type="ECO:0000259" key="3">
    <source>
        <dbReference type="PROSITE" id="PS51186"/>
    </source>
</evidence>
<accession>A0A1W2AFY2</accession>
<dbReference type="CDD" id="cd04301">
    <property type="entry name" value="NAT_SF"/>
    <property type="match status" value="1"/>
</dbReference>
<dbReference type="PANTHER" id="PTHR43877:SF1">
    <property type="entry name" value="ACETYLTRANSFERASE"/>
    <property type="match status" value="1"/>
</dbReference>
<organism evidence="4 5">
    <name type="scientific">Fulvimarina manganoxydans</name>
    <dbReference type="NCBI Taxonomy" id="937218"/>
    <lineage>
        <taxon>Bacteria</taxon>
        <taxon>Pseudomonadati</taxon>
        <taxon>Pseudomonadota</taxon>
        <taxon>Alphaproteobacteria</taxon>
        <taxon>Hyphomicrobiales</taxon>
        <taxon>Aurantimonadaceae</taxon>
        <taxon>Fulvimarina</taxon>
    </lineage>
</organism>
<dbReference type="GO" id="GO:0005840">
    <property type="term" value="C:ribosome"/>
    <property type="evidence" value="ECO:0007669"/>
    <property type="project" value="UniProtKB-KW"/>
</dbReference>
<dbReference type="EMBL" id="FWXR01000004">
    <property type="protein sequence ID" value="SMC59523.1"/>
    <property type="molecule type" value="Genomic_DNA"/>
</dbReference>
<evidence type="ECO:0000256" key="2">
    <source>
        <dbReference type="ARBA" id="ARBA00023315"/>
    </source>
</evidence>
<dbReference type="Pfam" id="PF00583">
    <property type="entry name" value="Acetyltransf_1"/>
    <property type="match status" value="1"/>
</dbReference>
<gene>
    <name evidence="4" type="ORF">SAMN06297251_104151</name>
</gene>
<dbReference type="PROSITE" id="PS51186">
    <property type="entry name" value="GNAT"/>
    <property type="match status" value="1"/>
</dbReference>
<proteinExistence type="predicted"/>